<keyword evidence="4 5" id="KW-0067">ATP-binding</keyword>
<evidence type="ECO:0000256" key="3">
    <source>
        <dbReference type="ARBA" id="ARBA00022806"/>
    </source>
</evidence>
<evidence type="ECO:0000256" key="2">
    <source>
        <dbReference type="ARBA" id="ARBA00022801"/>
    </source>
</evidence>
<evidence type="ECO:0000256" key="1">
    <source>
        <dbReference type="ARBA" id="ARBA00022741"/>
    </source>
</evidence>
<keyword evidence="3 5" id="KW-0347">Helicase</keyword>
<feature type="compositionally biased region" description="Acidic residues" evidence="6">
    <location>
        <begin position="10"/>
        <end position="28"/>
    </location>
</feature>
<feature type="compositionally biased region" description="Basic residues" evidence="6">
    <location>
        <begin position="596"/>
        <end position="605"/>
    </location>
</feature>
<dbReference type="InterPro" id="IPR050079">
    <property type="entry name" value="DEAD_box_RNA_helicase"/>
</dbReference>
<organism evidence="9 10">
    <name type="scientific">Geodia barretti</name>
    <name type="common">Barrett's horny sponge</name>
    <dbReference type="NCBI Taxonomy" id="519541"/>
    <lineage>
        <taxon>Eukaryota</taxon>
        <taxon>Metazoa</taxon>
        <taxon>Porifera</taxon>
        <taxon>Demospongiae</taxon>
        <taxon>Heteroscleromorpha</taxon>
        <taxon>Tetractinellida</taxon>
        <taxon>Astrophorina</taxon>
        <taxon>Geodiidae</taxon>
        <taxon>Geodia</taxon>
    </lineage>
</organism>
<feature type="region of interest" description="Disordered" evidence="6">
    <location>
        <begin position="1"/>
        <end position="65"/>
    </location>
</feature>
<sequence>MSSLWLPPTIEDDEEVDVDVDDSDSEEEPSSKDKGRKSAGKRQQTSIFSDDFSFPAETGVGGGGMAEGGWTVEEEVLGWAEKKRDLVVTSLDSKILRTIERRKLKVHLRVLVNYGTWISGGVCVHRPKRSESCRGREEGRKGRERATRESWRRTLWSQQLSVVVGDEPPDPEEIDVESETNSVGDDAYEEGFFEEAPPPLSDVNFTDMNLSRPLLKVHSVGKALAKHTSVEFCLVTGGLDSRGQEAMLRKQPDIIIATPGRLVDHLHNAPSFNLNTVEILVLDEADRMLDEHFHDQMCEIIQHCPKSRQTMLFSATMTDKVEELASVSLNRPVRLFVDRNTDTAENLQQEFVRIRSKREGDREAIVTALCSRTFKTQCLVFLQTKALAHRMRIIFGLLGLQAAELHGNRTQLQRIEALKLFKERKVDFLLATDLAARGLDITAVKTVINYNMPTTAKQYIHRVGRTARAGQTGRYVHLHTLPAVGWEGERKMLKEVVKTAKVPAKSRILPQDVVVRCRDRIRKLAPEIKAILKEEKEERELRVTEMEMNKARNMLEHQAEIFSRPPRTWMQQQSSASRLGRRAPQSQQPAGDHQPQIKKTKHAKKPAKDEDPKEKKLRLEREYTSRQAKKQRRPKKLYKMAPGGEKNKGVAKPRPVIKGFEKELTDTSKQAVRGIRKTAFKSKPKESAFKSKRKYKRREDD</sequence>
<evidence type="ECO:0000259" key="8">
    <source>
        <dbReference type="PROSITE" id="PS51194"/>
    </source>
</evidence>
<dbReference type="PROSITE" id="PS00039">
    <property type="entry name" value="DEAD_ATP_HELICASE"/>
    <property type="match status" value="1"/>
</dbReference>
<dbReference type="SMART" id="SM00487">
    <property type="entry name" value="DEXDc"/>
    <property type="match status" value="1"/>
</dbReference>
<dbReference type="GO" id="GO:0005829">
    <property type="term" value="C:cytosol"/>
    <property type="evidence" value="ECO:0007669"/>
    <property type="project" value="TreeGrafter"/>
</dbReference>
<keyword evidence="1 5" id="KW-0547">Nucleotide-binding</keyword>
<dbReference type="PROSITE" id="PS51192">
    <property type="entry name" value="HELICASE_ATP_BIND_1"/>
    <property type="match status" value="1"/>
</dbReference>
<comment type="caution">
    <text evidence="9">The sequence shown here is derived from an EMBL/GenBank/DDBJ whole genome shotgun (WGS) entry which is preliminary data.</text>
</comment>
<dbReference type="Proteomes" id="UP001174909">
    <property type="component" value="Unassembled WGS sequence"/>
</dbReference>
<dbReference type="AlphaFoldDB" id="A0AA35RKB0"/>
<dbReference type="SUPFAM" id="SSF52540">
    <property type="entry name" value="P-loop containing nucleoside triphosphate hydrolases"/>
    <property type="match status" value="1"/>
</dbReference>
<dbReference type="Pfam" id="PF00271">
    <property type="entry name" value="Helicase_C"/>
    <property type="match status" value="1"/>
</dbReference>
<dbReference type="GO" id="GO:0003676">
    <property type="term" value="F:nucleic acid binding"/>
    <property type="evidence" value="ECO:0007669"/>
    <property type="project" value="InterPro"/>
</dbReference>
<evidence type="ECO:0000313" key="10">
    <source>
        <dbReference type="Proteomes" id="UP001174909"/>
    </source>
</evidence>
<dbReference type="InterPro" id="IPR014001">
    <property type="entry name" value="Helicase_ATP-bd"/>
</dbReference>
<keyword evidence="10" id="KW-1185">Reference proteome</keyword>
<proteinExistence type="inferred from homology"/>
<feature type="compositionally biased region" description="Basic residues" evidence="6">
    <location>
        <begin position="690"/>
        <end position="701"/>
    </location>
</feature>
<dbReference type="Pfam" id="PF00270">
    <property type="entry name" value="DEAD"/>
    <property type="match status" value="1"/>
</dbReference>
<feature type="compositionally biased region" description="Basic residues" evidence="6">
    <location>
        <begin position="627"/>
        <end position="638"/>
    </location>
</feature>
<dbReference type="EMBL" id="CASHTH010001175">
    <property type="protein sequence ID" value="CAI8012303.1"/>
    <property type="molecule type" value="Genomic_DNA"/>
</dbReference>
<dbReference type="GO" id="GO:0003724">
    <property type="term" value="F:RNA helicase activity"/>
    <property type="evidence" value="ECO:0007669"/>
    <property type="project" value="TreeGrafter"/>
</dbReference>
<feature type="region of interest" description="Disordered" evidence="6">
    <location>
        <begin position="560"/>
        <end position="701"/>
    </location>
</feature>
<protein>
    <submittedName>
        <fullName evidence="9">Probable ATP-dependent RNA helicase DDX27</fullName>
    </submittedName>
</protein>
<keyword evidence="2 5" id="KW-0378">Hydrolase</keyword>
<dbReference type="InterPro" id="IPR001650">
    <property type="entry name" value="Helicase_C-like"/>
</dbReference>
<dbReference type="GO" id="GO:0016787">
    <property type="term" value="F:hydrolase activity"/>
    <property type="evidence" value="ECO:0007669"/>
    <property type="project" value="UniProtKB-KW"/>
</dbReference>
<evidence type="ECO:0000313" key="9">
    <source>
        <dbReference type="EMBL" id="CAI8012303.1"/>
    </source>
</evidence>
<dbReference type="PANTHER" id="PTHR47959">
    <property type="entry name" value="ATP-DEPENDENT RNA HELICASE RHLE-RELATED"/>
    <property type="match status" value="1"/>
</dbReference>
<feature type="domain" description="Helicase ATP-binding" evidence="7">
    <location>
        <begin position="217"/>
        <end position="335"/>
    </location>
</feature>
<gene>
    <name evidence="9" type="ORF">GBAR_LOCUS7907</name>
</gene>
<dbReference type="InterPro" id="IPR011545">
    <property type="entry name" value="DEAD/DEAH_box_helicase_dom"/>
</dbReference>
<dbReference type="InterPro" id="IPR000629">
    <property type="entry name" value="RNA-helicase_DEAD-box_CS"/>
</dbReference>
<comment type="similarity">
    <text evidence="5">Belongs to the DEAD box helicase family.</text>
</comment>
<accession>A0AA35RKB0</accession>
<dbReference type="PANTHER" id="PTHR47959:SF1">
    <property type="entry name" value="ATP-DEPENDENT RNA HELICASE DBPA"/>
    <property type="match status" value="1"/>
</dbReference>
<evidence type="ECO:0000256" key="5">
    <source>
        <dbReference type="RuleBase" id="RU000492"/>
    </source>
</evidence>
<dbReference type="CDD" id="cd18787">
    <property type="entry name" value="SF2_C_DEAD"/>
    <property type="match status" value="1"/>
</dbReference>
<name>A0AA35RKB0_GEOBA</name>
<evidence type="ECO:0000256" key="4">
    <source>
        <dbReference type="ARBA" id="ARBA00022840"/>
    </source>
</evidence>
<dbReference type="Gene3D" id="3.40.50.300">
    <property type="entry name" value="P-loop containing nucleotide triphosphate hydrolases"/>
    <property type="match status" value="2"/>
</dbReference>
<evidence type="ECO:0000256" key="6">
    <source>
        <dbReference type="SAM" id="MobiDB-lite"/>
    </source>
</evidence>
<dbReference type="PROSITE" id="PS51194">
    <property type="entry name" value="HELICASE_CTER"/>
    <property type="match status" value="1"/>
</dbReference>
<dbReference type="SMART" id="SM00490">
    <property type="entry name" value="HELICc"/>
    <property type="match status" value="1"/>
</dbReference>
<reference evidence="9" key="1">
    <citation type="submission" date="2023-03" db="EMBL/GenBank/DDBJ databases">
        <authorList>
            <person name="Steffen K."/>
            <person name="Cardenas P."/>
        </authorList>
    </citation>
    <scope>NUCLEOTIDE SEQUENCE</scope>
</reference>
<dbReference type="GO" id="GO:0005524">
    <property type="term" value="F:ATP binding"/>
    <property type="evidence" value="ECO:0007669"/>
    <property type="project" value="UniProtKB-KW"/>
</dbReference>
<feature type="domain" description="Helicase C-terminal" evidence="8">
    <location>
        <begin position="346"/>
        <end position="521"/>
    </location>
</feature>
<dbReference type="InterPro" id="IPR027417">
    <property type="entry name" value="P-loop_NTPase"/>
</dbReference>
<feature type="compositionally biased region" description="Basic and acidic residues" evidence="6">
    <location>
        <begin position="606"/>
        <end position="624"/>
    </location>
</feature>
<evidence type="ECO:0000259" key="7">
    <source>
        <dbReference type="PROSITE" id="PS51192"/>
    </source>
</evidence>